<evidence type="ECO:0000313" key="2">
    <source>
        <dbReference type="Proteomes" id="UP000199642"/>
    </source>
</evidence>
<dbReference type="Proteomes" id="UP000199642">
    <property type="component" value="Unassembled WGS sequence"/>
</dbReference>
<dbReference type="AlphaFoldDB" id="A0A1I2PEL9"/>
<gene>
    <name evidence="1" type="ORF">SAMN04487988_101544</name>
</gene>
<protein>
    <submittedName>
        <fullName evidence="1">Uncharacterized protein</fullName>
    </submittedName>
</protein>
<evidence type="ECO:0000313" key="1">
    <source>
        <dbReference type="EMBL" id="SFG13960.1"/>
    </source>
</evidence>
<reference evidence="2" key="1">
    <citation type="submission" date="2016-10" db="EMBL/GenBank/DDBJ databases">
        <authorList>
            <person name="Varghese N."/>
            <person name="Submissions S."/>
        </authorList>
    </citation>
    <scope>NUCLEOTIDE SEQUENCE [LARGE SCALE GENOMIC DNA]</scope>
    <source>
        <strain evidence="2">DSM 19315</strain>
    </source>
</reference>
<proteinExistence type="predicted"/>
<dbReference type="STRING" id="435880.SAMN04487988_101544"/>
<keyword evidence="2" id="KW-1185">Reference proteome</keyword>
<sequence>MEGNVVNLSLVNLIKCVANRLENDSKSRNMHLLDRHRVILKTK</sequence>
<name>A0A1I2PEL9_9BACT</name>
<organism evidence="1 2">
    <name type="scientific">Algoriphagus hitonicola</name>
    <dbReference type="NCBI Taxonomy" id="435880"/>
    <lineage>
        <taxon>Bacteria</taxon>
        <taxon>Pseudomonadati</taxon>
        <taxon>Bacteroidota</taxon>
        <taxon>Cytophagia</taxon>
        <taxon>Cytophagales</taxon>
        <taxon>Cyclobacteriaceae</taxon>
        <taxon>Algoriphagus</taxon>
    </lineage>
</organism>
<accession>A0A1I2PEL9</accession>
<dbReference type="EMBL" id="FOPC01000001">
    <property type="protein sequence ID" value="SFG13960.1"/>
    <property type="molecule type" value="Genomic_DNA"/>
</dbReference>